<dbReference type="AlphaFoldDB" id="A0AAN8XCH4"/>
<feature type="domain" description="KANSL3 helical" evidence="3">
    <location>
        <begin position="215"/>
        <end position="321"/>
    </location>
</feature>
<feature type="domain" description="KANL3/Tex30 alpha/beta hydrolase-like" evidence="2">
    <location>
        <begin position="404"/>
        <end position="523"/>
    </location>
</feature>
<dbReference type="Gene3D" id="3.40.50.1820">
    <property type="entry name" value="alpha/beta hydrolase"/>
    <property type="match status" value="1"/>
</dbReference>
<feature type="region of interest" description="Disordered" evidence="1">
    <location>
        <begin position="45"/>
        <end position="64"/>
    </location>
</feature>
<feature type="compositionally biased region" description="Polar residues" evidence="1">
    <location>
        <begin position="663"/>
        <end position="700"/>
    </location>
</feature>
<dbReference type="PANTHER" id="PTHR13136:SF16">
    <property type="entry name" value="KAT8 REGULATORY NSL COMPLEX SUBUNIT 3"/>
    <property type="match status" value="1"/>
</dbReference>
<sequence>MGDKSENDYLIKTMLTSSSSFIPSSLHTSTYSAVKGPLNISGMANSNPLSFRRPSSASRPASPRAGVLMYGTVDSMGETKSRISSDPHARFTSMLRIASGQESETDVVMLDHPYARPWNWRPEASQARPKKMLFMSKAPRHTKGNMGYEDYIDVDGEPSPPPLLPYDLTKAQQVMSECERHVVFARLDQFKTDAKAEETKSAEEEEEDWEEKIPKLGWTDPQQKLFNKVVEVLHADRLSRLALKDTHNEPVTRRAQVDKTSAKFRKALASVNWDPKLTQWLHSTLLQHLSLSYLAAYLDILQTLKSKIPTLVDKMVALSNSQRGASVEALNLLLKRPWDPAVPSLNQHKPRKLEGSVIVVQVPSGPPSSIPQAPRRIRFFNAQLQHMAKTVPVMITSESTDPSSILEQIFTKVRARVVDCKSQYPNSSIVLLGWGIGAVIACHVSMLEAVTANICLGYPVTGASGKRGEADDPLLDCRTPTLFVIGEKASNVSVDDIEDIRHRLRAETGLVVVGGADSHLRLSVEKRHIEGVTQSMVDRCIVDEIGDFLSNLLSEGNSSSSSYSYSAFSSPVTTPAVIPHTSFSTSFTNPLPPKSQRKEVSRKRKLSTGSSVDGSAPPSPVKLSRPGTPINIGGCNLKIPVGVGALSSPNISFGSGESLNTTPCNSPLHSSASSTPQSECPSLANSNTPKSQTGTPQTSPIGPFKHKYTRKIESQKAVKMKSLAPNFASSLSGAPSSVSSPTLSSSVSGDSLLTGSTEESTKIHGK</sequence>
<evidence type="ECO:0000313" key="4">
    <source>
        <dbReference type="EMBL" id="KAK7081582.1"/>
    </source>
</evidence>
<feature type="compositionally biased region" description="Low complexity" evidence="1">
    <location>
        <begin position="52"/>
        <end position="64"/>
    </location>
</feature>
<dbReference type="Pfam" id="PF23154">
    <property type="entry name" value="KANSL3_1st"/>
    <property type="match status" value="1"/>
</dbReference>
<dbReference type="EMBL" id="JAXCGZ010004665">
    <property type="protein sequence ID" value="KAK7081582.1"/>
    <property type="molecule type" value="Genomic_DNA"/>
</dbReference>
<dbReference type="InterPro" id="IPR029058">
    <property type="entry name" value="AB_hydrolase_fold"/>
</dbReference>
<feature type="region of interest" description="Disordered" evidence="1">
    <location>
        <begin position="582"/>
        <end position="629"/>
    </location>
</feature>
<dbReference type="Pfam" id="PF20408">
    <property type="entry name" value="Abhydrolase_11"/>
    <property type="match status" value="1"/>
</dbReference>
<feature type="compositionally biased region" description="Low complexity" evidence="1">
    <location>
        <begin position="728"/>
        <end position="756"/>
    </location>
</feature>
<organism evidence="4 5">
    <name type="scientific">Halocaridina rubra</name>
    <name type="common">Hawaiian red shrimp</name>
    <dbReference type="NCBI Taxonomy" id="373956"/>
    <lineage>
        <taxon>Eukaryota</taxon>
        <taxon>Metazoa</taxon>
        <taxon>Ecdysozoa</taxon>
        <taxon>Arthropoda</taxon>
        <taxon>Crustacea</taxon>
        <taxon>Multicrustacea</taxon>
        <taxon>Malacostraca</taxon>
        <taxon>Eumalacostraca</taxon>
        <taxon>Eucarida</taxon>
        <taxon>Decapoda</taxon>
        <taxon>Pleocyemata</taxon>
        <taxon>Caridea</taxon>
        <taxon>Atyoidea</taxon>
        <taxon>Atyidae</taxon>
        <taxon>Halocaridina</taxon>
    </lineage>
</organism>
<evidence type="ECO:0000313" key="5">
    <source>
        <dbReference type="Proteomes" id="UP001381693"/>
    </source>
</evidence>
<dbReference type="SUPFAM" id="SSF53474">
    <property type="entry name" value="alpha/beta-Hydrolases"/>
    <property type="match status" value="1"/>
</dbReference>
<dbReference type="InterPro" id="IPR026555">
    <property type="entry name" value="NSL3/Tex30"/>
</dbReference>
<evidence type="ECO:0000259" key="3">
    <source>
        <dbReference type="Pfam" id="PF23154"/>
    </source>
</evidence>
<dbReference type="InterPro" id="IPR046879">
    <property type="entry name" value="KANL3/Tex30_Abhydrolase"/>
</dbReference>
<feature type="non-terminal residue" evidence="4">
    <location>
        <position position="766"/>
    </location>
</feature>
<dbReference type="PANTHER" id="PTHR13136">
    <property type="entry name" value="TESTIS DEVELOPMENT PROTEIN PRTD"/>
    <property type="match status" value="1"/>
</dbReference>
<accession>A0AAN8XCH4</accession>
<keyword evidence="5" id="KW-1185">Reference proteome</keyword>
<comment type="caution">
    <text evidence="4">The sequence shown here is derived from an EMBL/GenBank/DDBJ whole genome shotgun (WGS) entry which is preliminary data.</text>
</comment>
<dbReference type="InterPro" id="IPR056519">
    <property type="entry name" value="KANSL3_1st"/>
</dbReference>
<proteinExistence type="predicted"/>
<dbReference type="Proteomes" id="UP001381693">
    <property type="component" value="Unassembled WGS sequence"/>
</dbReference>
<dbReference type="GO" id="GO:0044545">
    <property type="term" value="C:NSL complex"/>
    <property type="evidence" value="ECO:0007669"/>
    <property type="project" value="TreeGrafter"/>
</dbReference>
<name>A0AAN8XCH4_HALRR</name>
<evidence type="ECO:0000256" key="1">
    <source>
        <dbReference type="SAM" id="MobiDB-lite"/>
    </source>
</evidence>
<dbReference type="GO" id="GO:0045944">
    <property type="term" value="P:positive regulation of transcription by RNA polymerase II"/>
    <property type="evidence" value="ECO:0007669"/>
    <property type="project" value="TreeGrafter"/>
</dbReference>
<evidence type="ECO:0000259" key="2">
    <source>
        <dbReference type="Pfam" id="PF20408"/>
    </source>
</evidence>
<reference evidence="4 5" key="1">
    <citation type="submission" date="2023-11" db="EMBL/GenBank/DDBJ databases">
        <title>Halocaridina rubra genome assembly.</title>
        <authorList>
            <person name="Smith C."/>
        </authorList>
    </citation>
    <scope>NUCLEOTIDE SEQUENCE [LARGE SCALE GENOMIC DNA]</scope>
    <source>
        <strain evidence="4">EP-1</strain>
        <tissue evidence="4">Whole</tissue>
    </source>
</reference>
<feature type="region of interest" description="Disordered" evidence="1">
    <location>
        <begin position="663"/>
        <end position="766"/>
    </location>
</feature>
<protein>
    <submittedName>
        <fullName evidence="4">KAT8 regulatory NSL complex subunit 3</fullName>
    </submittedName>
</protein>
<gene>
    <name evidence="4" type="primary">KANSL3</name>
    <name evidence="4" type="ORF">SK128_021254</name>
</gene>